<evidence type="ECO:0000313" key="2">
    <source>
        <dbReference type="Proteomes" id="UP001234297"/>
    </source>
</evidence>
<dbReference type="EMBL" id="CM056814">
    <property type="protein sequence ID" value="KAJ8627596.1"/>
    <property type="molecule type" value="Genomic_DNA"/>
</dbReference>
<reference evidence="1 2" key="1">
    <citation type="journal article" date="2022" name="Hortic Res">
        <title>A haplotype resolved chromosomal level avocado genome allows analysis of novel avocado genes.</title>
        <authorList>
            <person name="Nath O."/>
            <person name="Fletcher S.J."/>
            <person name="Hayward A."/>
            <person name="Shaw L.M."/>
            <person name="Masouleh A.K."/>
            <person name="Furtado A."/>
            <person name="Henry R.J."/>
            <person name="Mitter N."/>
        </authorList>
    </citation>
    <scope>NUCLEOTIDE SEQUENCE [LARGE SCALE GENOMIC DNA]</scope>
    <source>
        <strain evidence="2">cv. Hass</strain>
    </source>
</reference>
<keyword evidence="2" id="KW-1185">Reference proteome</keyword>
<accession>A0ACC2L242</accession>
<comment type="caution">
    <text evidence="1">The sequence shown here is derived from an EMBL/GenBank/DDBJ whole genome shotgun (WGS) entry which is preliminary data.</text>
</comment>
<gene>
    <name evidence="1" type="ORF">MRB53_020903</name>
</gene>
<name>A0ACC2L242_PERAE</name>
<evidence type="ECO:0000313" key="1">
    <source>
        <dbReference type="EMBL" id="KAJ8627596.1"/>
    </source>
</evidence>
<dbReference type="Proteomes" id="UP001234297">
    <property type="component" value="Chromosome 6"/>
</dbReference>
<organism evidence="1 2">
    <name type="scientific">Persea americana</name>
    <name type="common">Avocado</name>
    <dbReference type="NCBI Taxonomy" id="3435"/>
    <lineage>
        <taxon>Eukaryota</taxon>
        <taxon>Viridiplantae</taxon>
        <taxon>Streptophyta</taxon>
        <taxon>Embryophyta</taxon>
        <taxon>Tracheophyta</taxon>
        <taxon>Spermatophyta</taxon>
        <taxon>Magnoliopsida</taxon>
        <taxon>Magnoliidae</taxon>
        <taxon>Laurales</taxon>
        <taxon>Lauraceae</taxon>
        <taxon>Persea</taxon>
    </lineage>
</organism>
<proteinExistence type="predicted"/>
<protein>
    <submittedName>
        <fullName evidence="1">Uncharacterized protein</fullName>
    </submittedName>
</protein>
<sequence length="426" mass="47893">MSLYLQADHPHVVISIFSQIISKGLKPDSFAIVGALVAAGRNDDLGHGRLLHGMIFRHEVCSDITVNNALIDMYCRNGKIETACVIFRKMVVRDVVSWTSMLHGRIKCMDLESAFRVFEEMPERNAISWTAMITGCVQGQSPLRALELFRQMKSVGEEPTEVTIVGVLSACADVGALDLGQLIHGYVNKTDMNSDMTVYNALMDMYSKSGSIERVEKIFGMMSEKDSYSWATMISAYAVHGNGIQAIQVFLEMLRLGLCPNEVTFVAVLSACNHSGMIEEGQKWFHRMREFYGFKPNIQHYGCMVDLLGRAGLLKEAEKLICGMQIQPDAVIWRSLLSACLVHGNLELAEIVGKKVIELEPDDDGVYILLWNLYAAAKNWKEALEMRTMMKDRRIKKKPGSSWIEFVHNNEIRISLEGNSFHRIQA</sequence>